<sequence length="453" mass="51110">MFSLGARGIIGKYLKHRVLSKDPINEKELDPILKEIRTTLLNSDVNLTVIKDFLDEIKNDLLVKKEYEVGHDADVIVFSAIKKKLIKILGEKSEDLNISNSRLNKVLVIGLNGSGKTTTTAKLSNLIKKKNSINVRNISLDIYRPGAYEQLKQLSDSVGIPCIETKSADNFKEVIKSQISSSEEDGIKCLFFDNYGLFPDNEKLIEETAQLKKLINPTETIFVLDAMSGQEILETVRLFHEKIGITGIVVSKTDSNAPMGGVFSISYLLKIPIKYMGKGEHIGDIDKFHPERVASVILGEGDILSLVEKAESNMSMSNSQRLIHRVMNGQFDLNDLMLQIKEFKKMGSVKSFLKMLPSSPLHDPSFNFDNLDSQINVWEILISSMTIKERKHPKLFKKQPNRKIRVIKGSGRKPDELNKLLKRWESSKKKMEEIAASCKRGKNIFNFLSGIKK</sequence>
<dbReference type="InterPro" id="IPR003593">
    <property type="entry name" value="AAA+_ATPase"/>
</dbReference>
<comment type="similarity">
    <text evidence="2">Belongs to the GTP-binding SRP family. SRP54 subfamily.</text>
</comment>
<comment type="catalytic activity">
    <reaction evidence="11">
        <text>GTP + H2O = GDP + phosphate + H(+)</text>
        <dbReference type="Rhea" id="RHEA:19669"/>
        <dbReference type="ChEBI" id="CHEBI:15377"/>
        <dbReference type="ChEBI" id="CHEBI:15378"/>
        <dbReference type="ChEBI" id="CHEBI:37565"/>
        <dbReference type="ChEBI" id="CHEBI:43474"/>
        <dbReference type="ChEBI" id="CHEBI:58189"/>
        <dbReference type="EC" id="3.6.5.4"/>
    </reaction>
</comment>
<dbReference type="Gene3D" id="1.10.260.30">
    <property type="entry name" value="Signal recognition particle, SRP54 subunit, M-domain"/>
    <property type="match status" value="1"/>
</dbReference>
<dbReference type="GO" id="GO:0006614">
    <property type="term" value="P:SRP-dependent cotranslational protein targeting to membrane"/>
    <property type="evidence" value="ECO:0007669"/>
    <property type="project" value="InterPro"/>
</dbReference>
<evidence type="ECO:0000313" key="13">
    <source>
        <dbReference type="EMBL" id="GCE63215.1"/>
    </source>
</evidence>
<dbReference type="Pfam" id="PF00448">
    <property type="entry name" value="SRP54"/>
    <property type="match status" value="1"/>
</dbReference>
<dbReference type="Gene3D" id="1.20.120.140">
    <property type="entry name" value="Signal recognition particle SRP54, nucleotide-binding domain"/>
    <property type="match status" value="1"/>
</dbReference>
<dbReference type="SMART" id="SM00382">
    <property type="entry name" value="AAA"/>
    <property type="match status" value="1"/>
</dbReference>
<organism evidence="13 14">
    <name type="scientific">Candidatus Mycoplasma haematohominis</name>
    <dbReference type="NCBI Taxonomy" id="1494318"/>
    <lineage>
        <taxon>Bacteria</taxon>
        <taxon>Bacillati</taxon>
        <taxon>Mycoplasmatota</taxon>
        <taxon>Mollicutes</taxon>
        <taxon>Mycoplasmataceae</taxon>
        <taxon>Mycoplasma</taxon>
    </lineage>
</organism>
<keyword evidence="8" id="KW-0733">Signal recognition particle</keyword>
<dbReference type="InterPro" id="IPR027417">
    <property type="entry name" value="P-loop_NTPase"/>
</dbReference>
<dbReference type="SMART" id="SM00962">
    <property type="entry name" value="SRP54"/>
    <property type="match status" value="1"/>
</dbReference>
<keyword evidence="5" id="KW-0378">Hydrolase</keyword>
<dbReference type="SUPFAM" id="SSF52540">
    <property type="entry name" value="P-loop containing nucleoside triphosphate hydrolases"/>
    <property type="match status" value="1"/>
</dbReference>
<dbReference type="PANTHER" id="PTHR11564">
    <property type="entry name" value="SIGNAL RECOGNITION PARTICLE 54K PROTEIN SRP54"/>
    <property type="match status" value="1"/>
</dbReference>
<keyword evidence="4" id="KW-0547">Nucleotide-binding</keyword>
<feature type="domain" description="SRP54-type proteins GTP-binding" evidence="12">
    <location>
        <begin position="272"/>
        <end position="285"/>
    </location>
</feature>
<dbReference type="InterPro" id="IPR013822">
    <property type="entry name" value="Signal_recog_particl_SRP54_hlx"/>
</dbReference>
<keyword evidence="7" id="KW-0342">GTP-binding</keyword>
<dbReference type="InterPro" id="IPR022941">
    <property type="entry name" value="SRP54"/>
</dbReference>
<dbReference type="GO" id="GO:0008312">
    <property type="term" value="F:7S RNA binding"/>
    <property type="evidence" value="ECO:0007669"/>
    <property type="project" value="InterPro"/>
</dbReference>
<dbReference type="SUPFAM" id="SSF47364">
    <property type="entry name" value="Domain of the SRP/SRP receptor G-proteins"/>
    <property type="match status" value="1"/>
</dbReference>
<evidence type="ECO:0000259" key="12">
    <source>
        <dbReference type="PROSITE" id="PS00300"/>
    </source>
</evidence>
<evidence type="ECO:0000256" key="11">
    <source>
        <dbReference type="ARBA" id="ARBA00048027"/>
    </source>
</evidence>
<reference evidence="13 14" key="1">
    <citation type="submission" date="2019-01" db="EMBL/GenBank/DDBJ databases">
        <title>Draft genome sequences of Candidatus Mycoplasma haemohominis SWG34-3 identified from a patient with pyrexia, anemia and liver dysfunction.</title>
        <authorList>
            <person name="Sekizuka T."/>
            <person name="Hattori N."/>
            <person name="Katano H."/>
            <person name="Takuma T."/>
            <person name="Ito T."/>
            <person name="Arai N."/>
            <person name="Yanai R."/>
            <person name="Ishii S."/>
            <person name="Miura Y."/>
            <person name="Tokunaga T."/>
            <person name="Watanabe H."/>
            <person name="Nomura N."/>
            <person name="Eguchi J."/>
            <person name="Arai T."/>
            <person name="Hasegawa H."/>
            <person name="Nakamaki T."/>
            <person name="Wakita T."/>
            <person name="Niki Y."/>
            <person name="Kuroda M."/>
        </authorList>
    </citation>
    <scope>NUCLEOTIDE SEQUENCE [LARGE SCALE GENOMIC DNA]</scope>
    <source>
        <strain evidence="13">SWG34-3</strain>
    </source>
</reference>
<dbReference type="SMART" id="SM00963">
    <property type="entry name" value="SRP54_N"/>
    <property type="match status" value="1"/>
</dbReference>
<dbReference type="Proteomes" id="UP000324831">
    <property type="component" value="Unassembled WGS sequence"/>
</dbReference>
<dbReference type="Pfam" id="PF02978">
    <property type="entry name" value="SRP_SPB"/>
    <property type="match status" value="1"/>
</dbReference>
<dbReference type="InterPro" id="IPR036891">
    <property type="entry name" value="Signal_recog_part_SRP54_M_sf"/>
</dbReference>
<dbReference type="InterPro" id="IPR042101">
    <property type="entry name" value="SRP54_N_sf"/>
</dbReference>
<accession>A0A478FT01</accession>
<dbReference type="EMBL" id="BIMN01000001">
    <property type="protein sequence ID" value="GCE63215.1"/>
    <property type="molecule type" value="Genomic_DNA"/>
</dbReference>
<evidence type="ECO:0000256" key="8">
    <source>
        <dbReference type="ARBA" id="ARBA00023135"/>
    </source>
</evidence>
<evidence type="ECO:0000256" key="7">
    <source>
        <dbReference type="ARBA" id="ARBA00023134"/>
    </source>
</evidence>
<gene>
    <name evidence="13" type="primary">ffh</name>
    <name evidence="13" type="ORF">MHSWG343_01940</name>
</gene>
<evidence type="ECO:0000256" key="2">
    <source>
        <dbReference type="ARBA" id="ARBA00005450"/>
    </source>
</evidence>
<evidence type="ECO:0000256" key="5">
    <source>
        <dbReference type="ARBA" id="ARBA00022801"/>
    </source>
</evidence>
<evidence type="ECO:0000256" key="10">
    <source>
        <dbReference type="ARBA" id="ARBA00035672"/>
    </source>
</evidence>
<dbReference type="GO" id="GO:0005525">
    <property type="term" value="F:GTP binding"/>
    <property type="evidence" value="ECO:0007669"/>
    <property type="project" value="UniProtKB-KW"/>
</dbReference>
<dbReference type="GO" id="GO:0003924">
    <property type="term" value="F:GTPase activity"/>
    <property type="evidence" value="ECO:0007669"/>
    <property type="project" value="InterPro"/>
</dbReference>
<evidence type="ECO:0000256" key="9">
    <source>
        <dbReference type="ARBA" id="ARBA00023274"/>
    </source>
</evidence>
<keyword evidence="3" id="KW-0963">Cytoplasm</keyword>
<dbReference type="EC" id="3.6.5.4" evidence="10"/>
<dbReference type="InterPro" id="IPR036225">
    <property type="entry name" value="SRP/SRP_N"/>
</dbReference>
<evidence type="ECO:0000256" key="4">
    <source>
        <dbReference type="ARBA" id="ARBA00022741"/>
    </source>
</evidence>
<keyword evidence="6" id="KW-0694">RNA-binding</keyword>
<evidence type="ECO:0000256" key="6">
    <source>
        <dbReference type="ARBA" id="ARBA00022884"/>
    </source>
</evidence>
<dbReference type="InterPro" id="IPR004125">
    <property type="entry name" value="Signal_recog_particle_SRP54_M"/>
</dbReference>
<dbReference type="Pfam" id="PF02881">
    <property type="entry name" value="SRP54_N"/>
    <property type="match status" value="1"/>
</dbReference>
<dbReference type="GO" id="GO:0048500">
    <property type="term" value="C:signal recognition particle"/>
    <property type="evidence" value="ECO:0007669"/>
    <property type="project" value="InterPro"/>
</dbReference>
<dbReference type="SUPFAM" id="SSF47446">
    <property type="entry name" value="Signal peptide-binding domain"/>
    <property type="match status" value="1"/>
</dbReference>
<protein>
    <recommendedName>
        <fullName evidence="10">signal-recognition-particle GTPase</fullName>
        <ecNumber evidence="10">3.6.5.4</ecNumber>
    </recommendedName>
</protein>
<name>A0A478FT01_9MOLU</name>
<dbReference type="PANTHER" id="PTHR11564:SF5">
    <property type="entry name" value="SIGNAL RECOGNITION PARTICLE SUBUNIT SRP54"/>
    <property type="match status" value="1"/>
</dbReference>
<evidence type="ECO:0000256" key="3">
    <source>
        <dbReference type="ARBA" id="ARBA00022490"/>
    </source>
</evidence>
<comment type="caution">
    <text evidence="13">The sequence shown here is derived from an EMBL/GenBank/DDBJ whole genome shotgun (WGS) entry which is preliminary data.</text>
</comment>
<dbReference type="AlphaFoldDB" id="A0A478FT01"/>
<dbReference type="Gene3D" id="3.40.50.300">
    <property type="entry name" value="P-loop containing nucleotide triphosphate hydrolases"/>
    <property type="match status" value="1"/>
</dbReference>
<evidence type="ECO:0000256" key="1">
    <source>
        <dbReference type="ARBA" id="ARBA00004496"/>
    </source>
</evidence>
<evidence type="ECO:0000313" key="14">
    <source>
        <dbReference type="Proteomes" id="UP000324831"/>
    </source>
</evidence>
<comment type="subcellular location">
    <subcellularLocation>
        <location evidence="1">Cytoplasm</location>
    </subcellularLocation>
</comment>
<keyword evidence="9" id="KW-0687">Ribonucleoprotein</keyword>
<proteinExistence type="inferred from homology"/>
<dbReference type="PROSITE" id="PS00300">
    <property type="entry name" value="SRP54"/>
    <property type="match status" value="1"/>
</dbReference>
<dbReference type="InterPro" id="IPR000897">
    <property type="entry name" value="SRP54_GTPase_dom"/>
</dbReference>